<reference evidence="2 3" key="1">
    <citation type="submission" date="2019-02" db="EMBL/GenBank/DDBJ databases">
        <title>Deep-cultivation of Planctomycetes and their phenomic and genomic characterization uncovers novel biology.</title>
        <authorList>
            <person name="Wiegand S."/>
            <person name="Jogler M."/>
            <person name="Boedeker C."/>
            <person name="Pinto D."/>
            <person name="Vollmers J."/>
            <person name="Rivas-Marin E."/>
            <person name="Kohn T."/>
            <person name="Peeters S.H."/>
            <person name="Heuer A."/>
            <person name="Rast P."/>
            <person name="Oberbeckmann S."/>
            <person name="Bunk B."/>
            <person name="Jeske O."/>
            <person name="Meyerdierks A."/>
            <person name="Storesund J.E."/>
            <person name="Kallscheuer N."/>
            <person name="Luecker S."/>
            <person name="Lage O.M."/>
            <person name="Pohl T."/>
            <person name="Merkel B.J."/>
            <person name="Hornburger P."/>
            <person name="Mueller R.-W."/>
            <person name="Bruemmer F."/>
            <person name="Labrenz M."/>
            <person name="Spormann A.M."/>
            <person name="Op den Camp H."/>
            <person name="Overmann J."/>
            <person name="Amann R."/>
            <person name="Jetten M.S.M."/>
            <person name="Mascher T."/>
            <person name="Medema M.H."/>
            <person name="Devos D.P."/>
            <person name="Kaster A.-K."/>
            <person name="Ovreas L."/>
            <person name="Rohde M."/>
            <person name="Galperin M.Y."/>
            <person name="Jogler C."/>
        </authorList>
    </citation>
    <scope>NUCLEOTIDE SEQUENCE [LARGE SCALE GENOMIC DNA]</scope>
    <source>
        <strain evidence="2 3">Mal33</strain>
    </source>
</reference>
<keyword evidence="3" id="KW-1185">Reference proteome</keyword>
<keyword evidence="1" id="KW-0812">Transmembrane</keyword>
<evidence type="ECO:0000313" key="2">
    <source>
        <dbReference type="EMBL" id="QDV57045.1"/>
    </source>
</evidence>
<keyword evidence="1" id="KW-0472">Membrane</keyword>
<name>A0A518IVD8_9BACT</name>
<feature type="transmembrane region" description="Helical" evidence="1">
    <location>
        <begin position="15"/>
        <end position="38"/>
    </location>
</feature>
<dbReference type="Proteomes" id="UP000316770">
    <property type="component" value="Chromosome"/>
</dbReference>
<keyword evidence="1" id="KW-1133">Transmembrane helix</keyword>
<gene>
    <name evidence="2" type="ORF">Mal33_30460</name>
</gene>
<protein>
    <submittedName>
        <fullName evidence="2">Uncharacterized protein</fullName>
    </submittedName>
</protein>
<sequence length="70" mass="7714">MSTQASNNIKQKQALSVYTVMLIASALALLIACILLYYELKAYGDFPYWNTRDAQPASASIAPVLRTFLA</sequence>
<proteinExistence type="predicted"/>
<dbReference type="OrthoDB" id="287401at2"/>
<dbReference type="AlphaFoldDB" id="A0A518IVD8"/>
<organism evidence="2 3">
    <name type="scientific">Rosistilla oblonga</name>
    <dbReference type="NCBI Taxonomy" id="2527990"/>
    <lineage>
        <taxon>Bacteria</taxon>
        <taxon>Pseudomonadati</taxon>
        <taxon>Planctomycetota</taxon>
        <taxon>Planctomycetia</taxon>
        <taxon>Pirellulales</taxon>
        <taxon>Pirellulaceae</taxon>
        <taxon>Rosistilla</taxon>
    </lineage>
</organism>
<accession>A0A518IVD8</accession>
<evidence type="ECO:0000256" key="1">
    <source>
        <dbReference type="SAM" id="Phobius"/>
    </source>
</evidence>
<dbReference type="RefSeq" id="WP_145123438.1">
    <property type="nucleotide sequence ID" value="NZ_CP036292.1"/>
</dbReference>
<dbReference type="EMBL" id="CP036318">
    <property type="protein sequence ID" value="QDV57045.1"/>
    <property type="molecule type" value="Genomic_DNA"/>
</dbReference>
<evidence type="ECO:0000313" key="3">
    <source>
        <dbReference type="Proteomes" id="UP000316770"/>
    </source>
</evidence>